<dbReference type="VEuPathDB" id="VectorBase:GPPI033085"/>
<dbReference type="Proteomes" id="UP000092460">
    <property type="component" value="Unassembled WGS sequence"/>
</dbReference>
<keyword evidence="2" id="KW-1185">Reference proteome</keyword>
<evidence type="ECO:0000313" key="2">
    <source>
        <dbReference type="Proteomes" id="UP000092460"/>
    </source>
</evidence>
<accession>A0A1B0BKH4</accession>
<proteinExistence type="predicted"/>
<reference evidence="1" key="2">
    <citation type="submission" date="2020-05" db="UniProtKB">
        <authorList>
            <consortium name="EnsemblMetazoa"/>
        </authorList>
    </citation>
    <scope>IDENTIFICATION</scope>
    <source>
        <strain evidence="1">IAEA</strain>
    </source>
</reference>
<name>A0A1B0BKH4_9MUSC</name>
<dbReference type="EnsemblMetazoa" id="GPPI033085-RA">
    <property type="protein sequence ID" value="GPPI033085-PA"/>
    <property type="gene ID" value="GPPI033085"/>
</dbReference>
<dbReference type="EMBL" id="JXJN01015951">
    <property type="status" value="NOT_ANNOTATED_CDS"/>
    <property type="molecule type" value="Genomic_DNA"/>
</dbReference>
<dbReference type="EMBL" id="JXJN01015952">
    <property type="status" value="NOT_ANNOTATED_CDS"/>
    <property type="molecule type" value="Genomic_DNA"/>
</dbReference>
<dbReference type="AlphaFoldDB" id="A0A1B0BKH4"/>
<evidence type="ECO:0000313" key="1">
    <source>
        <dbReference type="EnsemblMetazoa" id="GPPI033085-PA"/>
    </source>
</evidence>
<organism evidence="1 2">
    <name type="scientific">Glossina palpalis gambiensis</name>
    <dbReference type="NCBI Taxonomy" id="67801"/>
    <lineage>
        <taxon>Eukaryota</taxon>
        <taxon>Metazoa</taxon>
        <taxon>Ecdysozoa</taxon>
        <taxon>Arthropoda</taxon>
        <taxon>Hexapoda</taxon>
        <taxon>Insecta</taxon>
        <taxon>Pterygota</taxon>
        <taxon>Neoptera</taxon>
        <taxon>Endopterygota</taxon>
        <taxon>Diptera</taxon>
        <taxon>Brachycera</taxon>
        <taxon>Muscomorpha</taxon>
        <taxon>Hippoboscoidea</taxon>
        <taxon>Glossinidae</taxon>
        <taxon>Glossina</taxon>
    </lineage>
</organism>
<reference evidence="2" key="1">
    <citation type="submission" date="2015-01" db="EMBL/GenBank/DDBJ databases">
        <authorList>
            <person name="Aksoy S."/>
            <person name="Warren W."/>
            <person name="Wilson R.K."/>
        </authorList>
    </citation>
    <scope>NUCLEOTIDE SEQUENCE [LARGE SCALE GENOMIC DNA]</scope>
    <source>
        <strain evidence="2">IAEA</strain>
    </source>
</reference>
<sequence length="150" mass="17169">MNFSLAHITYATELLRFPSPQEIILVRNIVIRVIVLVVDIGISAKAELLLLYMHCVIVQCEEVFVYSSLDEFMYVLDVKLCVTTFLPAVDREWVQFMAIDVRSREFKNVDKIYGLLSIDVIGFKGCIPQRTLVANGLISCQRIIRTLELN</sequence>
<protein>
    <submittedName>
        <fullName evidence="1">Uncharacterized protein</fullName>
    </submittedName>
</protein>